<comment type="caution">
    <text evidence="7">The sequence shown here is derived from an EMBL/GenBank/DDBJ whole genome shotgun (WGS) entry which is preliminary data.</text>
</comment>
<evidence type="ECO:0000256" key="5">
    <source>
        <dbReference type="ARBA" id="ARBA00023186"/>
    </source>
</evidence>
<dbReference type="InterPro" id="IPR043129">
    <property type="entry name" value="ATPase_NBD"/>
</dbReference>
<keyword evidence="3 6" id="KW-0067">ATP-binding</keyword>
<dbReference type="Proteomes" id="UP000597444">
    <property type="component" value="Unassembled WGS sequence"/>
</dbReference>
<evidence type="ECO:0000313" key="7">
    <source>
        <dbReference type="EMBL" id="GHO96220.1"/>
    </source>
</evidence>
<keyword evidence="8" id="KW-1185">Reference proteome</keyword>
<evidence type="ECO:0000256" key="6">
    <source>
        <dbReference type="RuleBase" id="RU003322"/>
    </source>
</evidence>
<dbReference type="Gene3D" id="3.90.640.10">
    <property type="entry name" value="Actin, Chain A, domain 4"/>
    <property type="match status" value="1"/>
</dbReference>
<evidence type="ECO:0000256" key="3">
    <source>
        <dbReference type="ARBA" id="ARBA00022840"/>
    </source>
</evidence>
<dbReference type="EMBL" id="BNJK01000001">
    <property type="protein sequence ID" value="GHO96220.1"/>
    <property type="molecule type" value="Genomic_DNA"/>
</dbReference>
<evidence type="ECO:0000256" key="2">
    <source>
        <dbReference type="ARBA" id="ARBA00022741"/>
    </source>
</evidence>
<evidence type="ECO:0000256" key="4">
    <source>
        <dbReference type="ARBA" id="ARBA00023016"/>
    </source>
</evidence>
<keyword evidence="4" id="KW-0346">Stress response</keyword>
<dbReference type="GO" id="GO:0140662">
    <property type="term" value="F:ATP-dependent protein folding chaperone"/>
    <property type="evidence" value="ECO:0007669"/>
    <property type="project" value="InterPro"/>
</dbReference>
<evidence type="ECO:0000313" key="8">
    <source>
        <dbReference type="Proteomes" id="UP000597444"/>
    </source>
</evidence>
<dbReference type="GO" id="GO:0005524">
    <property type="term" value="F:ATP binding"/>
    <property type="evidence" value="ECO:0007669"/>
    <property type="project" value="UniProtKB-KW"/>
</dbReference>
<accession>A0A8J3N5B8</accession>
<protein>
    <recommendedName>
        <fullName evidence="9">Hsp70 family protein</fullName>
    </recommendedName>
</protein>
<dbReference type="Gene3D" id="3.30.420.40">
    <property type="match status" value="2"/>
</dbReference>
<dbReference type="RefSeq" id="WP_220206861.1">
    <property type="nucleotide sequence ID" value="NZ_BNJK01000001.1"/>
</dbReference>
<dbReference type="Pfam" id="PF00012">
    <property type="entry name" value="HSP70"/>
    <property type="match status" value="1"/>
</dbReference>
<dbReference type="InterPro" id="IPR013126">
    <property type="entry name" value="Hsp_70_fam"/>
</dbReference>
<evidence type="ECO:0008006" key="9">
    <source>
        <dbReference type="Google" id="ProtNLM"/>
    </source>
</evidence>
<sequence length="508" mass="54214">MKRAVGIDLGTTFSSITIVNADNVARPIPNAEGMFTTPSVALWRDGSFFVGQPALDMVQAASGEERERLTGSLIRGVKRMMGRPPVGGLVSNGYRTDPVEVSAAILAKLVHDASTLLGFPVRDAVITVPAHFGDRERSATKAAAERAGLHVLQMMNEPSAAALTYTHGQQVEPGAALVFDLGGGTFDATILQLGTHESRVLATKGIEELGGINFTNALATSLRRRYEIETKTAYPNDIAAYDQLVNVAEAAKCRLSAAQSTRVMLAPPHGSLLELEVTRKQFESLVGLLLLQLQVVVEQTLERAHKTPSDIQKVLLCGGSSRIPAVQEMLARFFGRRPEATLDLDLSVALGAAYQAAAYAEVQKDVQGQNGQRQEAPQQHTPALQLLAEEGLVIDCVSYPVGIAVKNARGEAIKLVMLRPGDALNAWSQPVPVRILGSTATFPPIDVYTGDGTQLLAKEYLGQISLALPLGTPSGAHATVMMRQDGSGLVQIQINLAGRDLPGNLQRI</sequence>
<dbReference type="PROSITE" id="PS00329">
    <property type="entry name" value="HSP70_2"/>
    <property type="match status" value="1"/>
</dbReference>
<dbReference type="PROSITE" id="PS01036">
    <property type="entry name" value="HSP70_3"/>
    <property type="match status" value="1"/>
</dbReference>
<dbReference type="AlphaFoldDB" id="A0A8J3N5B8"/>
<name>A0A8J3N5B8_9CHLR</name>
<dbReference type="PANTHER" id="PTHR19375">
    <property type="entry name" value="HEAT SHOCK PROTEIN 70KDA"/>
    <property type="match status" value="1"/>
</dbReference>
<dbReference type="PRINTS" id="PR00301">
    <property type="entry name" value="HEATSHOCK70"/>
</dbReference>
<keyword evidence="5" id="KW-0143">Chaperone</keyword>
<dbReference type="PROSITE" id="PS00297">
    <property type="entry name" value="HSP70_1"/>
    <property type="match status" value="1"/>
</dbReference>
<comment type="similarity">
    <text evidence="1 6">Belongs to the heat shock protein 70 family.</text>
</comment>
<gene>
    <name evidence="7" type="ORF">KSF_062680</name>
</gene>
<organism evidence="7 8">
    <name type="scientific">Reticulibacter mediterranei</name>
    <dbReference type="NCBI Taxonomy" id="2778369"/>
    <lineage>
        <taxon>Bacteria</taxon>
        <taxon>Bacillati</taxon>
        <taxon>Chloroflexota</taxon>
        <taxon>Ktedonobacteria</taxon>
        <taxon>Ktedonobacterales</taxon>
        <taxon>Reticulibacteraceae</taxon>
        <taxon>Reticulibacter</taxon>
    </lineage>
</organism>
<reference evidence="7" key="1">
    <citation type="submission" date="2020-10" db="EMBL/GenBank/DDBJ databases">
        <title>Taxonomic study of unclassified bacteria belonging to the class Ktedonobacteria.</title>
        <authorList>
            <person name="Yabe S."/>
            <person name="Wang C.M."/>
            <person name="Zheng Y."/>
            <person name="Sakai Y."/>
            <person name="Cavaletti L."/>
            <person name="Monciardini P."/>
            <person name="Donadio S."/>
        </authorList>
    </citation>
    <scope>NUCLEOTIDE SEQUENCE</scope>
    <source>
        <strain evidence="7">ID150040</strain>
    </source>
</reference>
<proteinExistence type="inferred from homology"/>
<dbReference type="CDD" id="cd24029">
    <property type="entry name" value="ASKHA_NBD_HSP70_DnaK_HscA_HscC"/>
    <property type="match status" value="1"/>
</dbReference>
<keyword evidence="2 6" id="KW-0547">Nucleotide-binding</keyword>
<dbReference type="SUPFAM" id="SSF53067">
    <property type="entry name" value="Actin-like ATPase domain"/>
    <property type="match status" value="2"/>
</dbReference>
<dbReference type="InterPro" id="IPR018181">
    <property type="entry name" value="Heat_shock_70_CS"/>
</dbReference>
<evidence type="ECO:0000256" key="1">
    <source>
        <dbReference type="ARBA" id="ARBA00007381"/>
    </source>
</evidence>